<dbReference type="Proteomes" id="UP001305779">
    <property type="component" value="Unassembled WGS sequence"/>
</dbReference>
<dbReference type="PANTHER" id="PTHR43029:SF15">
    <property type="entry name" value="AMMONIUM TRANSPORTER"/>
    <property type="match status" value="1"/>
</dbReference>
<evidence type="ECO:0000256" key="2">
    <source>
        <dbReference type="ARBA" id="ARBA00005887"/>
    </source>
</evidence>
<comment type="subcellular location">
    <subcellularLocation>
        <location evidence="8">Cell membrane</location>
        <topology evidence="8">Multi-pass membrane protein</topology>
    </subcellularLocation>
    <subcellularLocation>
        <location evidence="1">Membrane</location>
        <topology evidence="1">Multi-pass membrane protein</topology>
    </subcellularLocation>
</comment>
<keyword evidence="5 8" id="KW-1133">Transmembrane helix</keyword>
<evidence type="ECO:0000256" key="9">
    <source>
        <dbReference type="SAM" id="MobiDB-lite"/>
    </source>
</evidence>
<dbReference type="NCBIfam" id="TIGR00836">
    <property type="entry name" value="amt"/>
    <property type="match status" value="1"/>
</dbReference>
<feature type="transmembrane region" description="Helical" evidence="8">
    <location>
        <begin position="194"/>
        <end position="211"/>
    </location>
</feature>
<dbReference type="PANTHER" id="PTHR43029">
    <property type="entry name" value="AMMONIUM TRANSPORTER MEP2"/>
    <property type="match status" value="1"/>
</dbReference>
<comment type="similarity">
    <text evidence="2 8">Belongs to the ammonia transporter channel (TC 1.A.11.2) family.</text>
</comment>
<proteinExistence type="inferred from homology"/>
<evidence type="ECO:0000256" key="5">
    <source>
        <dbReference type="ARBA" id="ARBA00022989"/>
    </source>
</evidence>
<name>A0ABR0DYD0_ZASCE</name>
<dbReference type="EMBL" id="JAXOVC010000014">
    <property type="protein sequence ID" value="KAK4494164.1"/>
    <property type="molecule type" value="Genomic_DNA"/>
</dbReference>
<dbReference type="InterPro" id="IPR018047">
    <property type="entry name" value="Ammonium_transpt_CS"/>
</dbReference>
<feature type="transmembrane region" description="Helical" evidence="8">
    <location>
        <begin position="255"/>
        <end position="276"/>
    </location>
</feature>
<evidence type="ECO:0000313" key="12">
    <source>
        <dbReference type="Proteomes" id="UP001305779"/>
    </source>
</evidence>
<feature type="transmembrane region" description="Helical" evidence="8">
    <location>
        <begin position="67"/>
        <end position="85"/>
    </location>
</feature>
<feature type="compositionally biased region" description="Basic and acidic residues" evidence="9">
    <location>
        <begin position="472"/>
        <end position="483"/>
    </location>
</feature>
<dbReference type="InterPro" id="IPR024041">
    <property type="entry name" value="NH4_transpt_AmtB-like_dom"/>
</dbReference>
<feature type="transmembrane region" description="Helical" evidence="8">
    <location>
        <begin position="119"/>
        <end position="142"/>
    </location>
</feature>
<evidence type="ECO:0000256" key="6">
    <source>
        <dbReference type="ARBA" id="ARBA00023136"/>
    </source>
</evidence>
<sequence>MSTTAPEFDPASPRGGDPLVVDVNAQYAGFEYHYVYLAFCAFIVWLIIPGIGLLYGGLARRKSALSLLFQSLMVAAVTTFQWMFWGYSLAYSRTANAFIGDLSNFGLMKVRAAPSPGSVYLPEIVFCLYQLLFCACTVQIVIGGSFERGRIIPSLIFSFCWATIVYCPIACWTWNSNGWLYNLPSLDFAGGGPVHIASGWAGLAYAFVLGKRKHAGEKSHGKAHNTTLVFLGTVLIWFGWFGFNGGSALNASIRSMYAAFNTNVAASTGVLGWVLVDMIRTKGKFSVVGACEGAIAGLVGITPAAGYVSFWLAALIGFLTAVVCSSLQDLNDWLRIDEGLEVFKLHGVGGMMGSFLTGIFADETISALDGSSRYTGGINGNGVQVGKQFAEITAIGSYSFVVSCILLLILKYIPGMHLRVSEEAEMRGLDLDQFFDEQIGDSWELFDVHEGRHHITHGVPHDSLPVSSAVTQEREAPKAEKQV</sequence>
<keyword evidence="3 8" id="KW-0813">Transport</keyword>
<dbReference type="PROSITE" id="PS01219">
    <property type="entry name" value="AMMONIUM_TRANSP"/>
    <property type="match status" value="1"/>
</dbReference>
<evidence type="ECO:0000256" key="1">
    <source>
        <dbReference type="ARBA" id="ARBA00004141"/>
    </source>
</evidence>
<keyword evidence="6 8" id="KW-0472">Membrane</keyword>
<comment type="caution">
    <text evidence="8">Lacks conserved residue(s) required for the propagation of feature annotation.</text>
</comment>
<evidence type="ECO:0000259" key="10">
    <source>
        <dbReference type="Pfam" id="PF00909"/>
    </source>
</evidence>
<feature type="domain" description="Ammonium transporter AmtB-like" evidence="10">
    <location>
        <begin position="37"/>
        <end position="434"/>
    </location>
</feature>
<dbReference type="Gene3D" id="1.10.3430.10">
    <property type="entry name" value="Ammonium transporter AmtB like domains"/>
    <property type="match status" value="1"/>
</dbReference>
<dbReference type="InterPro" id="IPR029020">
    <property type="entry name" value="Ammonium/urea_transptr"/>
</dbReference>
<reference evidence="11 12" key="1">
    <citation type="journal article" date="2023" name="G3 (Bethesda)">
        <title>A chromosome-level genome assembly of Zasmidium syzygii isolated from banana leaves.</title>
        <authorList>
            <person name="van Westerhoven A.C."/>
            <person name="Mehrabi R."/>
            <person name="Talebi R."/>
            <person name="Steentjes M.B.F."/>
            <person name="Corcolon B."/>
            <person name="Chong P.A."/>
            <person name="Kema G.H.J."/>
            <person name="Seidl M.F."/>
        </authorList>
    </citation>
    <scope>NUCLEOTIDE SEQUENCE [LARGE SCALE GENOMIC DNA]</scope>
    <source>
        <strain evidence="11 12">P124</strain>
    </source>
</reference>
<feature type="transmembrane region" description="Helical" evidence="8">
    <location>
        <begin position="34"/>
        <end position="55"/>
    </location>
</feature>
<dbReference type="SUPFAM" id="SSF111352">
    <property type="entry name" value="Ammonium transporter"/>
    <property type="match status" value="1"/>
</dbReference>
<evidence type="ECO:0000313" key="11">
    <source>
        <dbReference type="EMBL" id="KAK4494164.1"/>
    </source>
</evidence>
<evidence type="ECO:0000256" key="7">
    <source>
        <dbReference type="ARBA" id="ARBA00023177"/>
    </source>
</evidence>
<comment type="caution">
    <text evidence="11">The sequence shown here is derived from an EMBL/GenBank/DDBJ whole genome shotgun (WGS) entry which is preliminary data.</text>
</comment>
<keyword evidence="4 8" id="KW-0812">Transmembrane</keyword>
<dbReference type="InterPro" id="IPR001905">
    <property type="entry name" value="Ammonium_transpt"/>
</dbReference>
<gene>
    <name evidence="11" type="ORF">PRZ48_014462</name>
</gene>
<evidence type="ECO:0000256" key="8">
    <source>
        <dbReference type="RuleBase" id="RU362002"/>
    </source>
</evidence>
<feature type="transmembrane region" description="Helical" evidence="8">
    <location>
        <begin position="389"/>
        <end position="410"/>
    </location>
</feature>
<protein>
    <recommendedName>
        <fullName evidence="8">Ammonium transporter</fullName>
    </recommendedName>
</protein>
<evidence type="ECO:0000256" key="3">
    <source>
        <dbReference type="ARBA" id="ARBA00022448"/>
    </source>
</evidence>
<dbReference type="Pfam" id="PF00909">
    <property type="entry name" value="Ammonium_transp"/>
    <property type="match status" value="1"/>
</dbReference>
<keyword evidence="7 8" id="KW-0924">Ammonia transport</keyword>
<keyword evidence="12" id="KW-1185">Reference proteome</keyword>
<organism evidence="11 12">
    <name type="scientific">Zasmidium cellare</name>
    <name type="common">Wine cellar mold</name>
    <name type="synonym">Racodium cellare</name>
    <dbReference type="NCBI Taxonomy" id="395010"/>
    <lineage>
        <taxon>Eukaryota</taxon>
        <taxon>Fungi</taxon>
        <taxon>Dikarya</taxon>
        <taxon>Ascomycota</taxon>
        <taxon>Pezizomycotina</taxon>
        <taxon>Dothideomycetes</taxon>
        <taxon>Dothideomycetidae</taxon>
        <taxon>Mycosphaerellales</taxon>
        <taxon>Mycosphaerellaceae</taxon>
        <taxon>Zasmidium</taxon>
    </lineage>
</organism>
<evidence type="ECO:0000256" key="4">
    <source>
        <dbReference type="ARBA" id="ARBA00022692"/>
    </source>
</evidence>
<feature type="transmembrane region" description="Helical" evidence="8">
    <location>
        <begin position="154"/>
        <end position="174"/>
    </location>
</feature>
<accession>A0ABR0DYD0</accession>
<feature type="transmembrane region" description="Helical" evidence="8">
    <location>
        <begin position="223"/>
        <end position="243"/>
    </location>
</feature>
<feature type="region of interest" description="Disordered" evidence="9">
    <location>
        <begin position="456"/>
        <end position="483"/>
    </location>
</feature>